<dbReference type="GO" id="GO:0006508">
    <property type="term" value="P:proteolysis"/>
    <property type="evidence" value="ECO:0007669"/>
    <property type="project" value="InterPro"/>
</dbReference>
<dbReference type="Pfam" id="PF00078">
    <property type="entry name" value="RVT_1"/>
    <property type="match status" value="1"/>
</dbReference>
<dbReference type="SUPFAM" id="SSF53098">
    <property type="entry name" value="Ribonuclease H-like"/>
    <property type="match status" value="1"/>
</dbReference>
<dbReference type="InterPro" id="IPR012337">
    <property type="entry name" value="RNaseH-like_sf"/>
</dbReference>
<keyword evidence="11" id="KW-1185">Reference proteome</keyword>
<dbReference type="Pfam" id="PF13650">
    <property type="entry name" value="Asp_protease_2"/>
    <property type="match status" value="1"/>
</dbReference>
<dbReference type="InterPro" id="IPR001969">
    <property type="entry name" value="Aspartic_peptidase_AS"/>
</dbReference>
<keyword evidence="4" id="KW-0460">Magnesium</keyword>
<dbReference type="Gene3D" id="2.40.70.10">
    <property type="entry name" value="Acid Proteases"/>
    <property type="match status" value="1"/>
</dbReference>
<dbReference type="AlphaFoldDB" id="A0A9W6U1U1"/>
<dbReference type="InterPro" id="IPR043128">
    <property type="entry name" value="Rev_trsase/Diguanyl_cyclase"/>
</dbReference>
<reference evidence="10" key="1">
    <citation type="submission" date="2023-04" db="EMBL/GenBank/DDBJ databases">
        <title>Phytophthora fragariaefolia NBRC 109709.</title>
        <authorList>
            <person name="Ichikawa N."/>
            <person name="Sato H."/>
            <person name="Tonouchi N."/>
        </authorList>
    </citation>
    <scope>NUCLEOTIDE SEQUENCE</scope>
    <source>
        <strain evidence="10">NBRC 109709</strain>
    </source>
</reference>
<gene>
    <name evidence="10" type="ORF">Pfra01_000404400</name>
</gene>
<dbReference type="Proteomes" id="UP001165121">
    <property type="component" value="Unassembled WGS sequence"/>
</dbReference>
<evidence type="ECO:0000256" key="7">
    <source>
        <dbReference type="ARBA" id="ARBA00022918"/>
    </source>
</evidence>
<feature type="region of interest" description="Disordered" evidence="8">
    <location>
        <begin position="41"/>
        <end position="69"/>
    </location>
</feature>
<feature type="domain" description="Peptidase A2" evidence="9">
    <location>
        <begin position="173"/>
        <end position="212"/>
    </location>
</feature>
<dbReference type="PANTHER" id="PTHR33064:SF37">
    <property type="entry name" value="RIBONUCLEASE H"/>
    <property type="match status" value="1"/>
</dbReference>
<dbReference type="InterPro" id="IPR043502">
    <property type="entry name" value="DNA/RNA_pol_sf"/>
</dbReference>
<evidence type="ECO:0000256" key="3">
    <source>
        <dbReference type="ARBA" id="ARBA00022801"/>
    </source>
</evidence>
<keyword evidence="7" id="KW-0695">RNA-directed DNA polymerase</keyword>
<feature type="region of interest" description="Disordered" evidence="8">
    <location>
        <begin position="327"/>
        <end position="417"/>
    </location>
</feature>
<keyword evidence="3" id="KW-0378">Hydrolase</keyword>
<dbReference type="InterPro" id="IPR001995">
    <property type="entry name" value="Peptidase_A2_cat"/>
</dbReference>
<evidence type="ECO:0000256" key="6">
    <source>
        <dbReference type="ARBA" id="ARBA00022908"/>
    </source>
</evidence>
<feature type="compositionally biased region" description="Basic and acidic residues" evidence="8">
    <location>
        <begin position="86"/>
        <end position="95"/>
    </location>
</feature>
<organism evidence="10 11">
    <name type="scientific">Phytophthora fragariaefolia</name>
    <dbReference type="NCBI Taxonomy" id="1490495"/>
    <lineage>
        <taxon>Eukaryota</taxon>
        <taxon>Sar</taxon>
        <taxon>Stramenopiles</taxon>
        <taxon>Oomycota</taxon>
        <taxon>Peronosporomycetes</taxon>
        <taxon>Peronosporales</taxon>
        <taxon>Peronosporaceae</taxon>
        <taxon>Phytophthora</taxon>
    </lineage>
</organism>
<dbReference type="InterPro" id="IPR036397">
    <property type="entry name" value="RNaseH_sf"/>
</dbReference>
<sequence length="1194" mass="133310">MDAGVILENDPMHDVGRCELFQRYERLANFVTQNVDKSKLPTDLQDLNTPSNLNSAARQQDGTGQPQSAELVTDAKYIFAYVGEAGRPEDERKSDGNGSNMDGIDGELGYSDGESPDMMGNADTTRLEKGATGRAKTMRLLPGERLGWWSAQKFDRRVRMRALVMGAVNDQRTKILLDTGANISAINEVFARKLRLKRQISRDVQIGVQGIGKDKVGTSTRAWVKVTLGWEVSYEFEVWIMDHHAGVDLILSTDFMIPAGICLDLYNSLAKLPDEVVVPLIKSQNSADDPRGGLQITDGPTETICLPGRLTAEFRIRRRQPAESTHELWVRPTLFPPHKDRAADTDSAQSTQHTKDEGTLSRGPEGYSDSAETAKRLIQNEIDPSRVNRKHANSAKSSIKLNSNDGAPSRVRGSGRNLVEVSAETERGTGTFSRVTDAVVSSAESVDGNLKTTKIEVRGNPPYRGRRSEEIDVGDELLDADPETNLHLRYLLTAELDDDGNGGSELGEQSDTYERTPNTLALEDYAHELVFLPDLTDVIPIQLDYSADNVVCGTHSAEQTTPLVKHLPIRQRARRVPLKHLKKLYELLKALLKAGLIAFSNSPWASPIVIERKKNGVDIRLCIDYKLVNAITLMMEYAMPLVDDLLTELDAYLWFCSLDAASGFWAVMMTRRARWISAFVCSLGHFEWLRMPFGLENAPMIYQRLIDNALWGYVQPKEGWEAFADRVSRVEQEAEAQRETYSTDMAFKPTRLTKFDADRRAALAESDAMQEFIDSPEADMFATGEPDQSDLVPVFERRSFVDGICFGGQTFDECLDTLDRLLKRFAECRIILYQLKEDDFAQGGDLTAAKAVFSELKKKVVEAPILRHFDSAKDVYIMLFANDWAFSSTMMQLHDDKLRPVRFCGRVLKENEINYHPAVKEVLALLQLLKVCYTQLAGRKLHIAASAHLPSTTVNIAEYTGMNNGVIAALQRGVSDLISVGDSQLAIQQSMGVIACRKDALQVELARHKGFTKKLNSVRYLHVVRLYNSAADSMATEALEAKAGRVVLSTERKAEWRALNKIPEMLYACKNSADTRGNSADGDRNSADDERNSADANENSAKAAEEPSVTATTQVLENRSRPPTRRRTTRHKTEFGENQDIAERPVELGEVMTPDANDIDPLVIQAERRQRISTAQDEELRWADLKTYLKGEFT</sequence>
<dbReference type="GO" id="GO:0004190">
    <property type="term" value="F:aspartic-type endopeptidase activity"/>
    <property type="evidence" value="ECO:0007669"/>
    <property type="project" value="InterPro"/>
</dbReference>
<dbReference type="CDD" id="cd00303">
    <property type="entry name" value="retropepsin_like"/>
    <property type="match status" value="1"/>
</dbReference>
<feature type="region of interest" description="Disordered" evidence="8">
    <location>
        <begin position="86"/>
        <end position="119"/>
    </location>
</feature>
<evidence type="ECO:0000256" key="2">
    <source>
        <dbReference type="ARBA" id="ARBA00022695"/>
    </source>
</evidence>
<evidence type="ECO:0000313" key="11">
    <source>
        <dbReference type="Proteomes" id="UP001165121"/>
    </source>
</evidence>
<dbReference type="InterPro" id="IPR021109">
    <property type="entry name" value="Peptidase_aspartic_dom_sf"/>
</dbReference>
<keyword evidence="2" id="KW-0548">Nucleotidyltransferase</keyword>
<dbReference type="GO" id="GO:0003964">
    <property type="term" value="F:RNA-directed DNA polymerase activity"/>
    <property type="evidence" value="ECO:0007669"/>
    <property type="project" value="UniProtKB-KW"/>
</dbReference>
<comment type="caution">
    <text evidence="10">The sequence shown here is derived from an EMBL/GenBank/DDBJ whole genome shotgun (WGS) entry which is preliminary data.</text>
</comment>
<dbReference type="InterPro" id="IPR051320">
    <property type="entry name" value="Viral_Replic_Matur_Polypro"/>
</dbReference>
<protein>
    <submittedName>
        <fullName evidence="10">Unnamed protein product</fullName>
    </submittedName>
</protein>
<dbReference type="PROSITE" id="PS50175">
    <property type="entry name" value="ASP_PROT_RETROV"/>
    <property type="match status" value="1"/>
</dbReference>
<evidence type="ECO:0000256" key="8">
    <source>
        <dbReference type="SAM" id="MobiDB-lite"/>
    </source>
</evidence>
<dbReference type="InterPro" id="IPR000477">
    <property type="entry name" value="RT_dom"/>
</dbReference>
<keyword evidence="6" id="KW-0229">DNA integration</keyword>
<dbReference type="OrthoDB" id="115784at2759"/>
<feature type="compositionally biased region" description="Polar residues" evidence="8">
    <location>
        <begin position="45"/>
        <end position="69"/>
    </location>
</feature>
<proteinExistence type="predicted"/>
<evidence type="ECO:0000256" key="4">
    <source>
        <dbReference type="ARBA" id="ARBA00022842"/>
    </source>
</evidence>
<dbReference type="Gene3D" id="3.10.10.10">
    <property type="entry name" value="HIV Type 1 Reverse Transcriptase, subunit A, domain 1"/>
    <property type="match status" value="1"/>
</dbReference>
<dbReference type="GO" id="GO:0003723">
    <property type="term" value="F:RNA binding"/>
    <property type="evidence" value="ECO:0007669"/>
    <property type="project" value="UniProtKB-KW"/>
</dbReference>
<dbReference type="PROSITE" id="PS00141">
    <property type="entry name" value="ASP_PROTEASE"/>
    <property type="match status" value="1"/>
</dbReference>
<dbReference type="EMBL" id="BSXT01000317">
    <property type="protein sequence ID" value="GMF24270.1"/>
    <property type="molecule type" value="Genomic_DNA"/>
</dbReference>
<evidence type="ECO:0000256" key="1">
    <source>
        <dbReference type="ARBA" id="ARBA00022679"/>
    </source>
</evidence>
<accession>A0A9W6U1U1</accession>
<dbReference type="SUPFAM" id="SSF56672">
    <property type="entry name" value="DNA/RNA polymerases"/>
    <property type="match status" value="2"/>
</dbReference>
<dbReference type="InterPro" id="IPR041577">
    <property type="entry name" value="RT_RNaseH_2"/>
</dbReference>
<dbReference type="CDD" id="cd01647">
    <property type="entry name" value="RT_LTR"/>
    <property type="match status" value="1"/>
</dbReference>
<feature type="compositionally biased region" description="Polar residues" evidence="8">
    <location>
        <begin position="394"/>
        <end position="406"/>
    </location>
</feature>
<evidence type="ECO:0000313" key="10">
    <source>
        <dbReference type="EMBL" id="GMF24270.1"/>
    </source>
</evidence>
<dbReference type="PANTHER" id="PTHR33064">
    <property type="entry name" value="POL PROTEIN"/>
    <property type="match status" value="1"/>
</dbReference>
<feature type="region of interest" description="Disordered" evidence="8">
    <location>
        <begin position="1073"/>
        <end position="1131"/>
    </location>
</feature>
<keyword evidence="1" id="KW-0808">Transferase</keyword>
<feature type="compositionally biased region" description="Basic and acidic residues" evidence="8">
    <location>
        <begin position="1081"/>
        <end position="1093"/>
    </location>
</feature>
<dbReference type="GO" id="GO:0015074">
    <property type="term" value="P:DNA integration"/>
    <property type="evidence" value="ECO:0007669"/>
    <property type="project" value="UniProtKB-KW"/>
</dbReference>
<dbReference type="SUPFAM" id="SSF50630">
    <property type="entry name" value="Acid proteases"/>
    <property type="match status" value="1"/>
</dbReference>
<keyword evidence="5" id="KW-0694">RNA-binding</keyword>
<dbReference type="Gene3D" id="3.30.420.10">
    <property type="entry name" value="Ribonuclease H-like superfamily/Ribonuclease H"/>
    <property type="match status" value="1"/>
</dbReference>
<dbReference type="Pfam" id="PF17919">
    <property type="entry name" value="RT_RNaseH_2"/>
    <property type="match status" value="1"/>
</dbReference>
<evidence type="ECO:0000259" key="9">
    <source>
        <dbReference type="PROSITE" id="PS50175"/>
    </source>
</evidence>
<name>A0A9W6U1U1_9STRA</name>
<dbReference type="Gene3D" id="3.30.70.270">
    <property type="match status" value="1"/>
</dbReference>
<evidence type="ECO:0000256" key="5">
    <source>
        <dbReference type="ARBA" id="ARBA00022884"/>
    </source>
</evidence>